<name>S8C9G2_9LAMI</name>
<keyword evidence="8" id="KW-1185">Reference proteome</keyword>
<keyword evidence="4" id="KW-0508">mRNA splicing</keyword>
<comment type="caution">
    <text evidence="7">The sequence shown here is derived from an EMBL/GenBank/DDBJ whole genome shotgun (WGS) entry which is preliminary data.</text>
</comment>
<evidence type="ECO:0000313" key="8">
    <source>
        <dbReference type="Proteomes" id="UP000015453"/>
    </source>
</evidence>
<keyword evidence="2" id="KW-0677">Repeat</keyword>
<evidence type="ECO:0000259" key="6">
    <source>
        <dbReference type="SMART" id="SM01141"/>
    </source>
</evidence>
<evidence type="ECO:0000256" key="1">
    <source>
        <dbReference type="ARBA" id="ARBA00022664"/>
    </source>
</evidence>
<accession>S8C9G2</accession>
<dbReference type="PANTHER" id="PTHR13161:SF15">
    <property type="entry name" value="SPLICING FACTOR, SUPPRESSOR OF WHITE-APRICOT HOMOLOG"/>
    <property type="match status" value="1"/>
</dbReference>
<gene>
    <name evidence="7" type="ORF">M569_11373</name>
</gene>
<reference evidence="7 8" key="1">
    <citation type="journal article" date="2013" name="BMC Genomics">
        <title>The miniature genome of a carnivorous plant Genlisea aurea contains a low number of genes and short non-coding sequences.</title>
        <authorList>
            <person name="Leushkin E.V."/>
            <person name="Sutormin R.A."/>
            <person name="Nabieva E.R."/>
            <person name="Penin A.A."/>
            <person name="Kondrashov A.S."/>
            <person name="Logacheva M.D."/>
        </authorList>
    </citation>
    <scope>NUCLEOTIDE SEQUENCE [LARGE SCALE GENOMIC DNA]</scope>
</reference>
<sequence>MDLEVLGRHALLFDDDSMATFVNSTDALVDWHSLKIDRYDARHLLFSPPPPRRRNRTREPLNADELALEAQLDYERYVDLPPVSDEPALKVEECSQTTNYQAVGFSYGNNDDSSAYQKDADVAPKSSEFQPPFHVPEDLPCLV</sequence>
<dbReference type="EMBL" id="AUSU01005502">
    <property type="protein sequence ID" value="EPS63410.1"/>
    <property type="molecule type" value="Genomic_DNA"/>
</dbReference>
<dbReference type="GO" id="GO:0003723">
    <property type="term" value="F:RNA binding"/>
    <property type="evidence" value="ECO:0007669"/>
    <property type="project" value="UniProtKB-KW"/>
</dbReference>
<feature type="compositionally biased region" description="Polar residues" evidence="5">
    <location>
        <begin position="106"/>
        <end position="116"/>
    </location>
</feature>
<keyword evidence="3" id="KW-0694">RNA-binding</keyword>
<evidence type="ECO:0000256" key="4">
    <source>
        <dbReference type="ARBA" id="ARBA00023187"/>
    </source>
</evidence>
<feature type="non-terminal residue" evidence="7">
    <location>
        <position position="143"/>
    </location>
</feature>
<dbReference type="OrthoDB" id="5836667at2759"/>
<protein>
    <recommendedName>
        <fullName evidence="6">Suppressor of white apricot N-terminal domain-containing protein</fullName>
    </recommendedName>
</protein>
<proteinExistence type="predicted"/>
<evidence type="ECO:0000256" key="2">
    <source>
        <dbReference type="ARBA" id="ARBA00022737"/>
    </source>
</evidence>
<keyword evidence="1" id="KW-0507">mRNA processing</keyword>
<dbReference type="PANTHER" id="PTHR13161">
    <property type="entry name" value="SPLICING FACTOR SUPPRESSOR OF WHITE APRICOT"/>
    <property type="match status" value="1"/>
</dbReference>
<organism evidence="7 8">
    <name type="scientific">Genlisea aurea</name>
    <dbReference type="NCBI Taxonomy" id="192259"/>
    <lineage>
        <taxon>Eukaryota</taxon>
        <taxon>Viridiplantae</taxon>
        <taxon>Streptophyta</taxon>
        <taxon>Embryophyta</taxon>
        <taxon>Tracheophyta</taxon>
        <taxon>Spermatophyta</taxon>
        <taxon>Magnoliopsida</taxon>
        <taxon>eudicotyledons</taxon>
        <taxon>Gunneridae</taxon>
        <taxon>Pentapetalae</taxon>
        <taxon>asterids</taxon>
        <taxon>lamiids</taxon>
        <taxon>Lamiales</taxon>
        <taxon>Lentibulariaceae</taxon>
        <taxon>Genlisea</taxon>
    </lineage>
</organism>
<dbReference type="AlphaFoldDB" id="S8C9G2"/>
<evidence type="ECO:0000256" key="5">
    <source>
        <dbReference type="SAM" id="MobiDB-lite"/>
    </source>
</evidence>
<dbReference type="InterPro" id="IPR019147">
    <property type="entry name" value="SWAP_N_domain"/>
</dbReference>
<dbReference type="Pfam" id="PF09750">
    <property type="entry name" value="DRY_EERY"/>
    <property type="match status" value="1"/>
</dbReference>
<dbReference type="InterPro" id="IPR040397">
    <property type="entry name" value="SWAP"/>
</dbReference>
<feature type="region of interest" description="Disordered" evidence="5">
    <location>
        <begin position="106"/>
        <end position="131"/>
    </location>
</feature>
<evidence type="ECO:0000256" key="3">
    <source>
        <dbReference type="ARBA" id="ARBA00022884"/>
    </source>
</evidence>
<dbReference type="GO" id="GO:0000395">
    <property type="term" value="P:mRNA 5'-splice site recognition"/>
    <property type="evidence" value="ECO:0007669"/>
    <property type="project" value="TreeGrafter"/>
</dbReference>
<dbReference type="Proteomes" id="UP000015453">
    <property type="component" value="Unassembled WGS sequence"/>
</dbReference>
<feature type="domain" description="Suppressor of white apricot N-terminal" evidence="6">
    <location>
        <begin position="1"/>
        <end position="111"/>
    </location>
</feature>
<evidence type="ECO:0000313" key="7">
    <source>
        <dbReference type="EMBL" id="EPS63410.1"/>
    </source>
</evidence>
<dbReference type="SMART" id="SM01141">
    <property type="entry name" value="DRY_EERY"/>
    <property type="match status" value="1"/>
</dbReference>